<feature type="transmembrane region" description="Helical" evidence="1">
    <location>
        <begin position="45"/>
        <end position="69"/>
    </location>
</feature>
<dbReference type="AlphaFoldDB" id="A0A1I7YTH6"/>
<feature type="transmembrane region" description="Helical" evidence="1">
    <location>
        <begin position="123"/>
        <end position="144"/>
    </location>
</feature>
<feature type="transmembrane region" description="Helical" evidence="1">
    <location>
        <begin position="89"/>
        <end position="114"/>
    </location>
</feature>
<evidence type="ECO:0000313" key="2">
    <source>
        <dbReference type="Proteomes" id="UP000095287"/>
    </source>
</evidence>
<evidence type="ECO:0000256" key="1">
    <source>
        <dbReference type="SAM" id="Phobius"/>
    </source>
</evidence>
<dbReference type="PANTHER" id="PTHR22943:SF248">
    <property type="entry name" value="SEVEN TM RECEPTOR"/>
    <property type="match status" value="1"/>
</dbReference>
<feature type="transmembrane region" description="Helical" evidence="1">
    <location>
        <begin position="184"/>
        <end position="210"/>
    </location>
</feature>
<proteinExistence type="predicted"/>
<feature type="transmembrane region" description="Helical" evidence="1">
    <location>
        <begin position="231"/>
        <end position="254"/>
    </location>
</feature>
<protein>
    <submittedName>
        <fullName evidence="3">G protein-coupled receptor</fullName>
    </submittedName>
</protein>
<organism evidence="2 3">
    <name type="scientific">Steinernema glaseri</name>
    <dbReference type="NCBI Taxonomy" id="37863"/>
    <lineage>
        <taxon>Eukaryota</taxon>
        <taxon>Metazoa</taxon>
        <taxon>Ecdysozoa</taxon>
        <taxon>Nematoda</taxon>
        <taxon>Chromadorea</taxon>
        <taxon>Rhabditida</taxon>
        <taxon>Tylenchina</taxon>
        <taxon>Panagrolaimomorpha</taxon>
        <taxon>Strongyloidoidea</taxon>
        <taxon>Steinernematidae</taxon>
        <taxon>Steinernema</taxon>
    </lineage>
</organism>
<feature type="transmembrane region" description="Helical" evidence="1">
    <location>
        <begin position="266"/>
        <end position="289"/>
    </location>
</feature>
<keyword evidence="1" id="KW-0812">Transmembrane</keyword>
<dbReference type="Proteomes" id="UP000095287">
    <property type="component" value="Unplaced"/>
</dbReference>
<keyword evidence="1" id="KW-0472">Membrane</keyword>
<reference evidence="3" key="1">
    <citation type="submission" date="2016-11" db="UniProtKB">
        <authorList>
            <consortium name="WormBaseParasite"/>
        </authorList>
    </citation>
    <scope>IDENTIFICATION</scope>
</reference>
<dbReference type="Pfam" id="PF10326">
    <property type="entry name" value="7TM_GPCR_Str"/>
    <property type="match status" value="1"/>
</dbReference>
<dbReference type="PANTHER" id="PTHR22943">
    <property type="entry name" value="7-TRANSMEMBRANE DOMAIN RECEPTOR C.ELEGANS"/>
    <property type="match status" value="1"/>
</dbReference>
<evidence type="ECO:0000313" key="3">
    <source>
        <dbReference type="WBParaSite" id="L893_g19680.t1"/>
    </source>
</evidence>
<feature type="transmembrane region" description="Helical" evidence="1">
    <location>
        <begin position="14"/>
        <end position="33"/>
    </location>
</feature>
<keyword evidence="1" id="KW-1133">Transmembrane helix</keyword>
<keyword evidence="2" id="KW-1185">Reference proteome</keyword>
<dbReference type="InterPro" id="IPR019428">
    <property type="entry name" value="7TM_GPCR_serpentine_rcpt_Str"/>
</dbReference>
<accession>A0A1I7YTH6</accession>
<name>A0A1I7YTH6_9BILA</name>
<sequence>MASVFLRAVTVNSVLAGSSSLLLNALLIYMIWFRSTADLKNYRTFFLIYNAIDVCFTFISLSTHLLMFIHNSDIVFVAAGFITYLGQWPSQMCLIAQIFFYPFVIAIIPCTYVYRNVKLPPRFIIMLFFVAFFVVLPYIISVFFCRQSTSENAVLYEKMVSLMLEVDDPQGYYYIGGRLINADFLTAVLAAVIVFIGSYAVIFFCGFRIVKVLEAHRASASIVSQQLQQQLTLVLKIEAVVPLLFFVAPMLLVIMDVGFGINFGRLSTGLLAVVEWLPACDAAITLYCVKPYRRGIKNILLRMTTAAYAVEPS</sequence>
<dbReference type="WBParaSite" id="L893_g19680.t1">
    <property type="protein sequence ID" value="L893_g19680.t1"/>
    <property type="gene ID" value="L893_g19680"/>
</dbReference>